<keyword evidence="1" id="KW-0472">Membrane</keyword>
<dbReference type="InterPro" id="IPR001107">
    <property type="entry name" value="Band_7"/>
</dbReference>
<feature type="transmembrane region" description="Helical" evidence="1">
    <location>
        <begin position="6"/>
        <end position="25"/>
    </location>
</feature>
<evidence type="ECO:0000259" key="2">
    <source>
        <dbReference type="Pfam" id="PF01145"/>
    </source>
</evidence>
<name>A0A2M6IUZ9_9BACT</name>
<evidence type="ECO:0000313" key="3">
    <source>
        <dbReference type="EMBL" id="PIQ73791.1"/>
    </source>
</evidence>
<reference evidence="3 4" key="1">
    <citation type="submission" date="2017-09" db="EMBL/GenBank/DDBJ databases">
        <title>Depth-based differentiation of microbial function through sediment-hosted aquifers and enrichment of novel symbionts in the deep terrestrial subsurface.</title>
        <authorList>
            <person name="Probst A.J."/>
            <person name="Ladd B."/>
            <person name="Jarett J.K."/>
            <person name="Geller-Mcgrath D.E."/>
            <person name="Sieber C.M."/>
            <person name="Emerson J.B."/>
            <person name="Anantharaman K."/>
            <person name="Thomas B.C."/>
            <person name="Malmstrom R."/>
            <person name="Stieglmeier M."/>
            <person name="Klingl A."/>
            <person name="Woyke T."/>
            <person name="Ryan C.M."/>
            <person name="Banfield J.F."/>
        </authorList>
    </citation>
    <scope>NUCLEOTIDE SEQUENCE [LARGE SCALE GENOMIC DNA]</scope>
    <source>
        <strain evidence="3">CG11_big_fil_rev_8_21_14_0_20_36_8</strain>
    </source>
</reference>
<organism evidence="3 4">
    <name type="scientific">Candidatus Roizmanbacteria bacterium CG11_big_fil_rev_8_21_14_0_20_36_8</name>
    <dbReference type="NCBI Taxonomy" id="1974856"/>
    <lineage>
        <taxon>Bacteria</taxon>
        <taxon>Candidatus Roizmaniibacteriota</taxon>
    </lineage>
</organism>
<proteinExistence type="predicted"/>
<dbReference type="Pfam" id="PF01145">
    <property type="entry name" value="Band_7"/>
    <property type="match status" value="1"/>
</dbReference>
<evidence type="ECO:0000256" key="1">
    <source>
        <dbReference type="SAM" id="Phobius"/>
    </source>
</evidence>
<feature type="transmembrane region" description="Helical" evidence="1">
    <location>
        <begin position="46"/>
        <end position="66"/>
    </location>
</feature>
<evidence type="ECO:0000313" key="4">
    <source>
        <dbReference type="Proteomes" id="UP000231056"/>
    </source>
</evidence>
<accession>A0A2M6IUZ9</accession>
<dbReference type="AlphaFoldDB" id="A0A2M6IUZ9"/>
<keyword evidence="1" id="KW-0812">Transmembrane</keyword>
<sequence length="379" mass="42218">MITFLKVASFLIVCATISVTIWLFYEAKREVKAYDDERFPVKRWMYLTSLAIFFLGTILSIILTGATQVPATRIAVVENTWTGRFYTLGPGTHFWPVARNLTPLVSRVFQYDLRRQVIEIGESPVQENGVQADSNSPGRPVVFFHARGWANPNPETIIELHKRYGEGYLDNWVERVWVSALKGVQGQAQYDEVGSNRVVFQDLVETTLQMQLLDENETPLVFVSQLAIVDFDFEDSINTYLNTVAEKEFSRQQAEIQIGINTAIQEAQTIDAQTNYITTKRKAEAEKEKRIAEADGAAQAVVLAADAAAYEITARYQAEAGGITAVQTALAASPDAYLEYVRNTRWDGVLPQYMLGGAPVPFISLPNTSPTPSATETGQ</sequence>
<feature type="domain" description="Band 7" evidence="2">
    <location>
        <begin position="68"/>
        <end position="268"/>
    </location>
</feature>
<keyword evidence="1" id="KW-1133">Transmembrane helix</keyword>
<gene>
    <name evidence="3" type="ORF">COV58_00540</name>
</gene>
<comment type="caution">
    <text evidence="3">The sequence shown here is derived from an EMBL/GenBank/DDBJ whole genome shotgun (WGS) entry which is preliminary data.</text>
</comment>
<protein>
    <recommendedName>
        <fullName evidence="2">Band 7 domain-containing protein</fullName>
    </recommendedName>
</protein>
<dbReference type="EMBL" id="PCVM01000011">
    <property type="protein sequence ID" value="PIQ73791.1"/>
    <property type="molecule type" value="Genomic_DNA"/>
</dbReference>
<dbReference type="Proteomes" id="UP000231056">
    <property type="component" value="Unassembled WGS sequence"/>
</dbReference>